<dbReference type="RefSeq" id="WP_198500468.1">
    <property type="nucleotide sequence ID" value="NZ_CP065989.1"/>
</dbReference>
<dbReference type="PANTHER" id="PTHR42923:SF43">
    <property type="entry name" value="AMINE OXIDASE"/>
    <property type="match status" value="1"/>
</dbReference>
<feature type="domain" description="Amine oxidase" evidence="2">
    <location>
        <begin position="33"/>
        <end position="487"/>
    </location>
</feature>
<dbReference type="Gene3D" id="3.40.50.720">
    <property type="entry name" value="NAD(P)-binding Rossmann-like Domain"/>
    <property type="match status" value="1"/>
</dbReference>
<dbReference type="AlphaFoldDB" id="A0A7T4A1A9"/>
<accession>A0A7T4A1A9</accession>
<dbReference type="Gene3D" id="3.50.50.60">
    <property type="entry name" value="FAD/NAD(P)-binding domain"/>
    <property type="match status" value="1"/>
</dbReference>
<dbReference type="PANTHER" id="PTHR42923">
    <property type="entry name" value="PROTOPORPHYRINOGEN OXIDASE"/>
    <property type="match status" value="1"/>
</dbReference>
<dbReference type="InterPro" id="IPR036188">
    <property type="entry name" value="FAD/NAD-bd_sf"/>
</dbReference>
<gene>
    <name evidence="3" type="ORF">I6H47_05955</name>
</gene>
<feature type="compositionally biased region" description="Pro residues" evidence="1">
    <location>
        <begin position="518"/>
        <end position="533"/>
    </location>
</feature>
<evidence type="ECO:0000259" key="2">
    <source>
        <dbReference type="Pfam" id="PF01593"/>
    </source>
</evidence>
<evidence type="ECO:0000313" key="3">
    <source>
        <dbReference type="EMBL" id="QQB15481.1"/>
    </source>
</evidence>
<dbReference type="Pfam" id="PF01593">
    <property type="entry name" value="Amino_oxidase"/>
    <property type="match status" value="1"/>
</dbReference>
<evidence type="ECO:0000313" key="4">
    <source>
        <dbReference type="Proteomes" id="UP000595374"/>
    </source>
</evidence>
<dbReference type="InterPro" id="IPR002937">
    <property type="entry name" value="Amino_oxidase"/>
</dbReference>
<feature type="region of interest" description="Disordered" evidence="1">
    <location>
        <begin position="514"/>
        <end position="567"/>
    </location>
</feature>
<dbReference type="EMBL" id="CP065989">
    <property type="protein sequence ID" value="QQB15481.1"/>
    <property type="molecule type" value="Genomic_DNA"/>
</dbReference>
<organism evidence="3 4">
    <name type="scientific">Brevibacterium casei</name>
    <dbReference type="NCBI Taxonomy" id="33889"/>
    <lineage>
        <taxon>Bacteria</taxon>
        <taxon>Bacillati</taxon>
        <taxon>Actinomycetota</taxon>
        <taxon>Actinomycetes</taxon>
        <taxon>Micrococcales</taxon>
        <taxon>Brevibacteriaceae</taxon>
        <taxon>Brevibacterium</taxon>
    </lineage>
</organism>
<dbReference type="InterPro" id="IPR050464">
    <property type="entry name" value="Zeta_carotene_desat/Oxidored"/>
</dbReference>
<dbReference type="Gene3D" id="3.30.9.10">
    <property type="entry name" value="D-Amino Acid Oxidase, subunit A, domain 2"/>
    <property type="match status" value="1"/>
</dbReference>
<feature type="compositionally biased region" description="Basic and acidic residues" evidence="1">
    <location>
        <begin position="534"/>
        <end position="543"/>
    </location>
</feature>
<evidence type="ECO:0000256" key="1">
    <source>
        <dbReference type="SAM" id="MobiDB-lite"/>
    </source>
</evidence>
<reference evidence="3 4" key="1">
    <citation type="submission" date="2020-12" db="EMBL/GenBank/DDBJ databases">
        <title>FDA dAtabase for Regulatory Grade micrObial Sequences (FDA-ARGOS): Supporting development and validation of Infectious Disease Dx tests.</title>
        <authorList>
            <person name="Sproer C."/>
            <person name="Gronow S."/>
            <person name="Severitt S."/>
            <person name="Schroder I."/>
            <person name="Tallon L."/>
            <person name="Sadzewicz L."/>
            <person name="Zhao X."/>
            <person name="Boylan J."/>
            <person name="Ott S."/>
            <person name="Bowen H."/>
            <person name="Vavikolanu K."/>
            <person name="Mehta A."/>
            <person name="Aluvathingal J."/>
            <person name="Nadendla S."/>
            <person name="Lowell S."/>
            <person name="Myers T."/>
            <person name="Yan Y."/>
            <person name="Sichtig H."/>
        </authorList>
    </citation>
    <scope>NUCLEOTIDE SEQUENCE [LARGE SCALE GENOMIC DNA]</scope>
    <source>
        <strain evidence="3 4">FDAARGOS_990</strain>
    </source>
</reference>
<protein>
    <submittedName>
        <fullName evidence="3">FAD-dependent oxidoreductase</fullName>
    </submittedName>
</protein>
<dbReference type="SUPFAM" id="SSF51905">
    <property type="entry name" value="FAD/NAD(P)-binding domain"/>
    <property type="match status" value="1"/>
</dbReference>
<sequence>MIPSDPRAEFVPAPPGRARVLRPKSVTVIGGGIAGLAAATILAERGVTVTLLEACQRLGGRVSAWPLEDGRTMSRGFHAFFRQYYNLRDLLSRTAPELSRLRPIADYPLTRRSGATDSFAGIPRTPPFNLAGFVLTSPTFPLTALGEIDVTSACELIDVDFPASFHRYDGESAAAFLDRLRFPTEARHLALEVFARSFFADPEDFSAGELVAMFHTYFAGSAEGLLFDVPDDDYDTALWAPLGQYLRGLGVRIVTGCRATALRPDGDGWTVRAEDGDELVSDAVVLAADPASARALIATAEAAAGISADAESASAASRSAWFSRVAAERNAPAFAVLRLWFAKAVDPTRPAFLGTSGFALLDNVSVLDRFEAGAADWAREHGGSVVELHAYALSADDTEDEHRLGERLLADLHEIYPETAHLPILAQELLIDDDCGLVDIRPWGERPGVVTPLPGLVLAGDWVRCETPVALMERATTTGYLAANHLLAGWRTAGTDIWSPPTKGLLRRGLLGKLRATPPAPRPATPQANPPQPHRTDHRDGAPPRRATAPVTGLAAHTPTPTEGTGR</sequence>
<dbReference type="Proteomes" id="UP000595374">
    <property type="component" value="Chromosome"/>
</dbReference>
<name>A0A7T4A1A9_9MICO</name>
<dbReference type="GO" id="GO:0016491">
    <property type="term" value="F:oxidoreductase activity"/>
    <property type="evidence" value="ECO:0007669"/>
    <property type="project" value="InterPro"/>
</dbReference>
<proteinExistence type="predicted"/>